<dbReference type="InterPro" id="IPR011051">
    <property type="entry name" value="RmlC_Cupin_sf"/>
</dbReference>
<dbReference type="PANTHER" id="PTHR46797:SF10">
    <property type="entry name" value="BLR1115 PROTEIN"/>
    <property type="match status" value="1"/>
</dbReference>
<proteinExistence type="predicted"/>
<dbReference type="Proteomes" id="UP001597295">
    <property type="component" value="Unassembled WGS sequence"/>
</dbReference>
<dbReference type="EMBL" id="JBHUIP010000013">
    <property type="protein sequence ID" value="MFD2264557.1"/>
    <property type="molecule type" value="Genomic_DNA"/>
</dbReference>
<evidence type="ECO:0000259" key="2">
    <source>
        <dbReference type="PROSITE" id="PS50943"/>
    </source>
</evidence>
<evidence type="ECO:0000313" key="3">
    <source>
        <dbReference type="EMBL" id="MFD2264557.1"/>
    </source>
</evidence>
<keyword evidence="4" id="KW-1185">Reference proteome</keyword>
<dbReference type="Pfam" id="PF07883">
    <property type="entry name" value="Cupin_2"/>
    <property type="match status" value="1"/>
</dbReference>
<dbReference type="InterPro" id="IPR010982">
    <property type="entry name" value="Lambda_DNA-bd_dom_sf"/>
</dbReference>
<dbReference type="CDD" id="cd02209">
    <property type="entry name" value="cupin_XRE_C"/>
    <property type="match status" value="1"/>
</dbReference>
<accession>A0ABW5DU12</accession>
<gene>
    <name evidence="3" type="ORF">ACFSM5_16750</name>
</gene>
<comment type="caution">
    <text evidence="3">The sequence shown here is derived from an EMBL/GenBank/DDBJ whole genome shotgun (WGS) entry which is preliminary data.</text>
</comment>
<dbReference type="CDD" id="cd00093">
    <property type="entry name" value="HTH_XRE"/>
    <property type="match status" value="1"/>
</dbReference>
<protein>
    <submittedName>
        <fullName evidence="3">Helix-turn-helix domain-containing protein</fullName>
    </submittedName>
</protein>
<dbReference type="InterPro" id="IPR050807">
    <property type="entry name" value="TransReg_Diox_bact_type"/>
</dbReference>
<dbReference type="PROSITE" id="PS50943">
    <property type="entry name" value="HTH_CROC1"/>
    <property type="match status" value="1"/>
</dbReference>
<evidence type="ECO:0000313" key="4">
    <source>
        <dbReference type="Proteomes" id="UP001597295"/>
    </source>
</evidence>
<dbReference type="RefSeq" id="WP_379877648.1">
    <property type="nucleotide sequence ID" value="NZ_JBHUIP010000013.1"/>
</dbReference>
<dbReference type="InterPro" id="IPR001387">
    <property type="entry name" value="Cro/C1-type_HTH"/>
</dbReference>
<dbReference type="PANTHER" id="PTHR46797">
    <property type="entry name" value="HTH-TYPE TRANSCRIPTIONAL REGULATOR"/>
    <property type="match status" value="1"/>
</dbReference>
<dbReference type="InterPro" id="IPR013096">
    <property type="entry name" value="Cupin_2"/>
</dbReference>
<dbReference type="Pfam" id="PF01381">
    <property type="entry name" value="HTH_3"/>
    <property type="match status" value="1"/>
</dbReference>
<evidence type="ECO:0000256" key="1">
    <source>
        <dbReference type="ARBA" id="ARBA00023125"/>
    </source>
</evidence>
<dbReference type="Gene3D" id="1.10.260.40">
    <property type="entry name" value="lambda repressor-like DNA-binding domains"/>
    <property type="match status" value="1"/>
</dbReference>
<reference evidence="4" key="1">
    <citation type="journal article" date="2019" name="Int. J. Syst. Evol. Microbiol.">
        <title>The Global Catalogue of Microorganisms (GCM) 10K type strain sequencing project: providing services to taxonomists for standard genome sequencing and annotation.</title>
        <authorList>
            <consortium name="The Broad Institute Genomics Platform"/>
            <consortium name="The Broad Institute Genome Sequencing Center for Infectious Disease"/>
            <person name="Wu L."/>
            <person name="Ma J."/>
        </authorList>
    </citation>
    <scope>NUCLEOTIDE SEQUENCE [LARGE SCALE GENOMIC DNA]</scope>
    <source>
        <strain evidence="4">CGMCC 1.19062</strain>
    </source>
</reference>
<sequence>MSETLDERLGERLADLRIARGWSLDELAERSGVSRATLSRVERGETSATAVMLGKLCAAFGWTLSRLMMAVEPQSPALVAKSEQPVWTDPATGFVRRAISPPTPELRGEMIMGTLPPGAVIAYDRPPSIGLEHHLYLLEGMLDLAVGGVEYRLSPGDCLRYRLTGPSRFVALGDVPARYVIAIIAG</sequence>
<dbReference type="InterPro" id="IPR014710">
    <property type="entry name" value="RmlC-like_jellyroll"/>
</dbReference>
<dbReference type="Gene3D" id="2.60.120.10">
    <property type="entry name" value="Jelly Rolls"/>
    <property type="match status" value="1"/>
</dbReference>
<dbReference type="SUPFAM" id="SSF51182">
    <property type="entry name" value="RmlC-like cupins"/>
    <property type="match status" value="1"/>
</dbReference>
<keyword evidence="1" id="KW-0238">DNA-binding</keyword>
<feature type="domain" description="HTH cro/C1-type" evidence="2">
    <location>
        <begin position="13"/>
        <end position="67"/>
    </location>
</feature>
<dbReference type="SMART" id="SM00530">
    <property type="entry name" value="HTH_XRE"/>
    <property type="match status" value="1"/>
</dbReference>
<organism evidence="3 4">
    <name type="scientific">Lacibacterium aquatile</name>
    <dbReference type="NCBI Taxonomy" id="1168082"/>
    <lineage>
        <taxon>Bacteria</taxon>
        <taxon>Pseudomonadati</taxon>
        <taxon>Pseudomonadota</taxon>
        <taxon>Alphaproteobacteria</taxon>
        <taxon>Rhodospirillales</taxon>
        <taxon>Rhodospirillaceae</taxon>
    </lineage>
</organism>
<name>A0ABW5DU12_9PROT</name>
<dbReference type="SUPFAM" id="SSF47413">
    <property type="entry name" value="lambda repressor-like DNA-binding domains"/>
    <property type="match status" value="1"/>
</dbReference>